<reference evidence="3" key="1">
    <citation type="journal article" date="2019" name="Int. J. Syst. Evol. Microbiol.">
        <title>The Global Catalogue of Microorganisms (GCM) 10K type strain sequencing project: providing services to taxonomists for standard genome sequencing and annotation.</title>
        <authorList>
            <consortium name="The Broad Institute Genomics Platform"/>
            <consortium name="The Broad Institute Genome Sequencing Center for Infectious Disease"/>
            <person name="Wu L."/>
            <person name="Ma J."/>
        </authorList>
    </citation>
    <scope>NUCLEOTIDE SEQUENCE [LARGE SCALE GENOMIC DNA]</scope>
    <source>
        <strain evidence="3">CCUG 53903</strain>
    </source>
</reference>
<dbReference type="EC" id="1.14.-.-" evidence="2"/>
<sequence>MSAKVGGMVVFVNKLTLKGSAQELEKIYAGVAAFFSAQPGFLSYQFLRSESDPNVYINIAAWTDEESFRRATRQEAFRVAARVGKVSTGDPHLCSVVSSG</sequence>
<name>A0ABW1CRM2_9ACTN</name>
<evidence type="ECO:0000313" key="2">
    <source>
        <dbReference type="EMBL" id="MFC5827902.1"/>
    </source>
</evidence>
<accession>A0ABW1CRM2</accession>
<dbReference type="SUPFAM" id="SSF54909">
    <property type="entry name" value="Dimeric alpha+beta barrel"/>
    <property type="match status" value="1"/>
</dbReference>
<dbReference type="GO" id="GO:0004497">
    <property type="term" value="F:monooxygenase activity"/>
    <property type="evidence" value="ECO:0007669"/>
    <property type="project" value="UniProtKB-KW"/>
</dbReference>
<evidence type="ECO:0000259" key="1">
    <source>
        <dbReference type="PROSITE" id="PS51725"/>
    </source>
</evidence>
<dbReference type="PROSITE" id="PS51725">
    <property type="entry name" value="ABM"/>
    <property type="match status" value="1"/>
</dbReference>
<dbReference type="Proteomes" id="UP001596058">
    <property type="component" value="Unassembled WGS sequence"/>
</dbReference>
<dbReference type="RefSeq" id="WP_379517402.1">
    <property type="nucleotide sequence ID" value="NZ_JBHSPA010000031.1"/>
</dbReference>
<dbReference type="InterPro" id="IPR007138">
    <property type="entry name" value="ABM_dom"/>
</dbReference>
<feature type="domain" description="ABM" evidence="1">
    <location>
        <begin position="8"/>
        <end position="97"/>
    </location>
</feature>
<dbReference type="Gene3D" id="3.30.70.100">
    <property type="match status" value="1"/>
</dbReference>
<dbReference type="Pfam" id="PF03992">
    <property type="entry name" value="ABM"/>
    <property type="match status" value="1"/>
</dbReference>
<comment type="caution">
    <text evidence="2">The sequence shown here is derived from an EMBL/GenBank/DDBJ whole genome shotgun (WGS) entry which is preliminary data.</text>
</comment>
<evidence type="ECO:0000313" key="3">
    <source>
        <dbReference type="Proteomes" id="UP001596058"/>
    </source>
</evidence>
<keyword evidence="3" id="KW-1185">Reference proteome</keyword>
<dbReference type="InterPro" id="IPR011008">
    <property type="entry name" value="Dimeric_a/b-barrel"/>
</dbReference>
<keyword evidence="2" id="KW-0560">Oxidoreductase</keyword>
<protein>
    <submittedName>
        <fullName evidence="2">Antibiotic biosynthesis monooxygenase family protein</fullName>
        <ecNumber evidence="2">1.14.-.-</ecNumber>
    </submittedName>
</protein>
<gene>
    <name evidence="2" type="ORF">ACFPZ3_28910</name>
</gene>
<proteinExistence type="predicted"/>
<dbReference type="EMBL" id="JBHSPA010000031">
    <property type="protein sequence ID" value="MFC5827902.1"/>
    <property type="molecule type" value="Genomic_DNA"/>
</dbReference>
<keyword evidence="2" id="KW-0503">Monooxygenase</keyword>
<organism evidence="2 3">
    <name type="scientific">Nonomuraea insulae</name>
    <dbReference type="NCBI Taxonomy" id="1616787"/>
    <lineage>
        <taxon>Bacteria</taxon>
        <taxon>Bacillati</taxon>
        <taxon>Actinomycetota</taxon>
        <taxon>Actinomycetes</taxon>
        <taxon>Streptosporangiales</taxon>
        <taxon>Streptosporangiaceae</taxon>
        <taxon>Nonomuraea</taxon>
    </lineage>
</organism>